<evidence type="ECO:0000256" key="1">
    <source>
        <dbReference type="ARBA" id="ARBA00007447"/>
    </source>
</evidence>
<reference evidence="6 7" key="1">
    <citation type="journal article" date="2011" name="Science">
        <title>The Selaginella genome identifies genetic changes associated with the evolution of vascular plants.</title>
        <authorList>
            <person name="Banks J.A."/>
            <person name="Nishiyama T."/>
            <person name="Hasebe M."/>
            <person name="Bowman J.L."/>
            <person name="Gribskov M."/>
            <person name="dePamphilis C."/>
            <person name="Albert V.A."/>
            <person name="Aono N."/>
            <person name="Aoyama T."/>
            <person name="Ambrose B.A."/>
            <person name="Ashton N.W."/>
            <person name="Axtell M.J."/>
            <person name="Barker E."/>
            <person name="Barker M.S."/>
            <person name="Bennetzen J.L."/>
            <person name="Bonawitz N.D."/>
            <person name="Chapple C."/>
            <person name="Cheng C."/>
            <person name="Correa L.G."/>
            <person name="Dacre M."/>
            <person name="DeBarry J."/>
            <person name="Dreyer I."/>
            <person name="Elias M."/>
            <person name="Engstrom E.M."/>
            <person name="Estelle M."/>
            <person name="Feng L."/>
            <person name="Finet C."/>
            <person name="Floyd S.K."/>
            <person name="Frommer W.B."/>
            <person name="Fujita T."/>
            <person name="Gramzow L."/>
            <person name="Gutensohn M."/>
            <person name="Harholt J."/>
            <person name="Hattori M."/>
            <person name="Heyl A."/>
            <person name="Hirai T."/>
            <person name="Hiwatashi Y."/>
            <person name="Ishikawa M."/>
            <person name="Iwata M."/>
            <person name="Karol K.G."/>
            <person name="Koehler B."/>
            <person name="Kolukisaoglu U."/>
            <person name="Kubo M."/>
            <person name="Kurata T."/>
            <person name="Lalonde S."/>
            <person name="Li K."/>
            <person name="Li Y."/>
            <person name="Litt A."/>
            <person name="Lyons E."/>
            <person name="Manning G."/>
            <person name="Maruyama T."/>
            <person name="Michael T.P."/>
            <person name="Mikami K."/>
            <person name="Miyazaki S."/>
            <person name="Morinaga S."/>
            <person name="Murata T."/>
            <person name="Mueller-Roeber B."/>
            <person name="Nelson D.R."/>
            <person name="Obara M."/>
            <person name="Oguri Y."/>
            <person name="Olmstead R.G."/>
            <person name="Onodera N."/>
            <person name="Petersen B.L."/>
            <person name="Pils B."/>
            <person name="Prigge M."/>
            <person name="Rensing S.A."/>
            <person name="Riano-Pachon D.M."/>
            <person name="Roberts A.W."/>
            <person name="Sato Y."/>
            <person name="Scheller H.V."/>
            <person name="Schulz B."/>
            <person name="Schulz C."/>
            <person name="Shakirov E.V."/>
            <person name="Shibagaki N."/>
            <person name="Shinohara N."/>
            <person name="Shippen D.E."/>
            <person name="Soerensen I."/>
            <person name="Sotooka R."/>
            <person name="Sugimoto N."/>
            <person name="Sugita M."/>
            <person name="Sumikawa N."/>
            <person name="Tanurdzic M."/>
            <person name="Theissen G."/>
            <person name="Ulvskov P."/>
            <person name="Wakazuki S."/>
            <person name="Weng J.K."/>
            <person name="Willats W.W."/>
            <person name="Wipf D."/>
            <person name="Wolf P.G."/>
            <person name="Yang L."/>
            <person name="Zimmer A.D."/>
            <person name="Zhu Q."/>
            <person name="Mitros T."/>
            <person name="Hellsten U."/>
            <person name="Loque D."/>
            <person name="Otillar R."/>
            <person name="Salamov A."/>
            <person name="Schmutz J."/>
            <person name="Shapiro H."/>
            <person name="Lindquist E."/>
            <person name="Lucas S."/>
            <person name="Rokhsar D."/>
            <person name="Grigoriev I.V."/>
        </authorList>
    </citation>
    <scope>NUCLEOTIDE SEQUENCE [LARGE SCALE GENOMIC DNA]</scope>
</reference>
<evidence type="ECO:0000256" key="3">
    <source>
        <dbReference type="ARBA" id="ARBA00022801"/>
    </source>
</evidence>
<dbReference type="InterPro" id="IPR033121">
    <property type="entry name" value="PEPTIDASE_A1"/>
</dbReference>
<dbReference type="InParanoid" id="D8RPW0"/>
<dbReference type="AlphaFoldDB" id="D8RPW0"/>
<dbReference type="GO" id="GO:0006508">
    <property type="term" value="P:proteolysis"/>
    <property type="evidence" value="ECO:0007669"/>
    <property type="project" value="UniProtKB-KW"/>
</dbReference>
<evidence type="ECO:0000313" key="7">
    <source>
        <dbReference type="Proteomes" id="UP000001514"/>
    </source>
</evidence>
<dbReference type="eggNOG" id="KOG1339">
    <property type="taxonomic scope" value="Eukaryota"/>
</dbReference>
<comment type="similarity">
    <text evidence="1">Belongs to the peptidase A1 family.</text>
</comment>
<sequence>MERRRSVLCFLLALVCIWEFSRPHVEAAPVSGLVNAIARKVLPAALKEGGAIVWKQRRTLANITTDFSVRGGDKGLETSFYVDNGLNFAMNLNLGTPPVQHNFTMALNSEFFWAACSPCVDCNVSTNDPLFSSASSTSYTRIPCTSPFCSTSPGFSTNACGSSAVGSTTCLYNFSYSTDYSSAGEMASDVVAMKTPRKTRGNKSLRMSLGCGRESTTLLGILNTSGLVGFAKTDKSFIGQLAEMDYTSKFIYCVPSDTFSGKIVLGNYKISSHSSLSYTPMIVNSTALYYIGLRSISITDTLTFPVQGILADGTGGTIIDSTFAFSYFTPDSYTPLVQAIQNLNSNLTKVSSNETAALLGNDICYNVSVNDDDAENATVCLAVGDSEKVGFSLNVIGTYQQLDVAVEFDLEKQEIGFGTAGCNVSMNLDTSSGFTYVFVWKSSTTQAFSFLPLLTSPSKLCLVKFTIQTAST</sequence>
<keyword evidence="3" id="KW-0378">Hydrolase</keyword>
<dbReference type="PANTHER" id="PTHR47967">
    <property type="entry name" value="OS07G0603500 PROTEIN-RELATED"/>
    <property type="match status" value="1"/>
</dbReference>
<dbReference type="InterPro" id="IPR032861">
    <property type="entry name" value="TAXi_N"/>
</dbReference>
<keyword evidence="4" id="KW-0732">Signal</keyword>
<dbReference type="SUPFAM" id="SSF50630">
    <property type="entry name" value="Acid proteases"/>
    <property type="match status" value="1"/>
</dbReference>
<dbReference type="InterPro" id="IPR032799">
    <property type="entry name" value="TAXi_C"/>
</dbReference>
<dbReference type="KEGG" id="smo:SELMODRAFT_413681"/>
<dbReference type="Gene3D" id="2.40.70.10">
    <property type="entry name" value="Acid Proteases"/>
    <property type="match status" value="3"/>
</dbReference>
<name>D8RPW0_SELML</name>
<evidence type="ECO:0000256" key="4">
    <source>
        <dbReference type="SAM" id="SignalP"/>
    </source>
</evidence>
<gene>
    <name evidence="6" type="ORF">SELMODRAFT_413681</name>
</gene>
<evidence type="ECO:0000313" key="6">
    <source>
        <dbReference type="EMBL" id="EFJ25751.1"/>
    </source>
</evidence>
<dbReference type="EMBL" id="GL377586">
    <property type="protein sequence ID" value="EFJ25751.1"/>
    <property type="molecule type" value="Genomic_DNA"/>
</dbReference>
<feature type="chain" id="PRO_5003122000" description="Peptidase A1 domain-containing protein" evidence="4">
    <location>
        <begin position="28"/>
        <end position="472"/>
    </location>
</feature>
<evidence type="ECO:0000259" key="5">
    <source>
        <dbReference type="PROSITE" id="PS51767"/>
    </source>
</evidence>
<keyword evidence="7" id="KW-1185">Reference proteome</keyword>
<evidence type="ECO:0000256" key="2">
    <source>
        <dbReference type="ARBA" id="ARBA00022670"/>
    </source>
</evidence>
<dbReference type="PROSITE" id="PS51767">
    <property type="entry name" value="PEPTIDASE_A1"/>
    <property type="match status" value="1"/>
</dbReference>
<dbReference type="Pfam" id="PF14543">
    <property type="entry name" value="TAXi_N"/>
    <property type="match status" value="1"/>
</dbReference>
<dbReference type="InterPro" id="IPR021109">
    <property type="entry name" value="Peptidase_aspartic_dom_sf"/>
</dbReference>
<protein>
    <recommendedName>
        <fullName evidence="5">Peptidase A1 domain-containing protein</fullName>
    </recommendedName>
</protein>
<accession>D8RPW0</accession>
<dbReference type="Pfam" id="PF14541">
    <property type="entry name" value="TAXi_C"/>
    <property type="match status" value="2"/>
</dbReference>
<feature type="signal peptide" evidence="4">
    <location>
        <begin position="1"/>
        <end position="27"/>
    </location>
</feature>
<dbReference type="HOGENOM" id="CLU_676864_0_0_1"/>
<organism evidence="7">
    <name type="scientific">Selaginella moellendorffii</name>
    <name type="common">Spikemoss</name>
    <dbReference type="NCBI Taxonomy" id="88036"/>
    <lineage>
        <taxon>Eukaryota</taxon>
        <taxon>Viridiplantae</taxon>
        <taxon>Streptophyta</taxon>
        <taxon>Embryophyta</taxon>
        <taxon>Tracheophyta</taxon>
        <taxon>Lycopodiopsida</taxon>
        <taxon>Selaginellales</taxon>
        <taxon>Selaginellaceae</taxon>
        <taxon>Selaginella</taxon>
    </lineage>
</organism>
<feature type="domain" description="Peptidase A1" evidence="5">
    <location>
        <begin position="88"/>
        <end position="418"/>
    </location>
</feature>
<proteinExistence type="inferred from homology"/>
<dbReference type="OrthoDB" id="683723at2759"/>
<dbReference type="InterPro" id="IPR051708">
    <property type="entry name" value="Plant_Aspart_Prot_A1"/>
</dbReference>
<dbReference type="PANTHER" id="PTHR47967:SF124">
    <property type="entry name" value="XYLANASE INHIBITOR C-TERMINAL DOMAIN-CONTAINING PROTEIN"/>
    <property type="match status" value="1"/>
</dbReference>
<dbReference type="Proteomes" id="UP000001514">
    <property type="component" value="Unassembled WGS sequence"/>
</dbReference>
<dbReference type="Gramene" id="EFJ25751">
    <property type="protein sequence ID" value="EFJ25751"/>
    <property type="gene ID" value="SELMODRAFT_413681"/>
</dbReference>
<dbReference type="GO" id="GO:0004190">
    <property type="term" value="F:aspartic-type endopeptidase activity"/>
    <property type="evidence" value="ECO:0000318"/>
    <property type="project" value="GO_Central"/>
</dbReference>
<keyword evidence="2" id="KW-0645">Protease</keyword>